<name>A0A319CEJ6_9EURO</name>
<keyword evidence="2" id="KW-1185">Reference proteome</keyword>
<evidence type="ECO:0000313" key="1">
    <source>
        <dbReference type="EMBL" id="PYH82910.1"/>
    </source>
</evidence>
<dbReference type="Proteomes" id="UP000248340">
    <property type="component" value="Unassembled WGS sequence"/>
</dbReference>
<dbReference type="GeneID" id="37143976"/>
<reference evidence="1 2" key="1">
    <citation type="submission" date="2016-12" db="EMBL/GenBank/DDBJ databases">
        <title>The genomes of Aspergillus section Nigri reveals drivers in fungal speciation.</title>
        <authorList>
            <consortium name="DOE Joint Genome Institute"/>
            <person name="Vesth T.C."/>
            <person name="Nybo J."/>
            <person name="Theobald S."/>
            <person name="Brandl J."/>
            <person name="Frisvad J.C."/>
            <person name="Nielsen K.F."/>
            <person name="Lyhne E.K."/>
            <person name="Kogle M.E."/>
            <person name="Kuo A."/>
            <person name="Riley R."/>
            <person name="Clum A."/>
            <person name="Nolan M."/>
            <person name="Lipzen A."/>
            <person name="Salamov A."/>
            <person name="Henrissat B."/>
            <person name="Wiebenga A."/>
            <person name="De Vries R.P."/>
            <person name="Grigoriev I.V."/>
            <person name="Mortensen U.H."/>
            <person name="Andersen M.R."/>
            <person name="Baker S.E."/>
        </authorList>
    </citation>
    <scope>NUCLEOTIDE SEQUENCE [LARGE SCALE GENOMIC DNA]</scope>
    <source>
        <strain evidence="1 2">CBS 121591</strain>
    </source>
</reference>
<gene>
    <name evidence="1" type="ORF">BO82DRAFT_47774</name>
</gene>
<dbReference type="VEuPathDB" id="FungiDB:BO82DRAFT_47774"/>
<evidence type="ECO:0000313" key="2">
    <source>
        <dbReference type="Proteomes" id="UP000248340"/>
    </source>
</evidence>
<protein>
    <submittedName>
        <fullName evidence="1">Uncharacterized protein</fullName>
    </submittedName>
</protein>
<organism evidence="1 2">
    <name type="scientific">Aspergillus uvarum CBS 121591</name>
    <dbReference type="NCBI Taxonomy" id="1448315"/>
    <lineage>
        <taxon>Eukaryota</taxon>
        <taxon>Fungi</taxon>
        <taxon>Dikarya</taxon>
        <taxon>Ascomycota</taxon>
        <taxon>Pezizomycotina</taxon>
        <taxon>Eurotiomycetes</taxon>
        <taxon>Eurotiomycetidae</taxon>
        <taxon>Eurotiales</taxon>
        <taxon>Aspergillaceae</taxon>
        <taxon>Aspergillus</taxon>
        <taxon>Aspergillus subgen. Circumdati</taxon>
    </lineage>
</organism>
<dbReference type="EMBL" id="KZ821692">
    <property type="protein sequence ID" value="PYH82910.1"/>
    <property type="molecule type" value="Genomic_DNA"/>
</dbReference>
<accession>A0A319CEJ6</accession>
<sequence>MLVSQRATKKEPMEVMMAVVAATATATARVLKPNATALLVLLASGVRLQRPAAEEGRSLCRRSILTCRVGKIAHTTHTLTSRNPLCMTTLFFVLGGDYLIDLACSSRPRYGGTVLHGCTVLTICQHSRRLRRGKKKYRTP</sequence>
<dbReference type="RefSeq" id="XP_025493110.1">
    <property type="nucleotide sequence ID" value="XM_025641234.1"/>
</dbReference>
<dbReference type="AlphaFoldDB" id="A0A319CEJ6"/>
<proteinExistence type="predicted"/>